<sequence length="546" mass="62039">MRLKAIRSLIHANIIYTTQSTRLSSYRKKQQKNPNKKGNVARNLVMNYLYAGILYACIFGVQGAFLPLAQNPGLFSNFVSVFYLFIFAQGFLSFYNVFYESKDLQAYRPYAFSESEIMVGKGFSVLLTTLMGVFPIVIYFISLQMQSGQPIWLAIPILLISLGVLFSTLIFLLLVGVHFITKTTIFRKYKKLASNILLALATIMAFGAILLVNLQNNSNVKNAILQDQPAYFPPMTIFHAFSMQPFALNSLLGMGTWIVVAVILFIIVKRKVLPEFYEAAMTTTATVNRQKRTKIFKMNGLRNFPQFVLRYQLNLISDGSVLLQTLLMPSVLPYFILIPLMASFMQYREMISPYLTTRFAFPLMLIATFVASLNTGGANLTGIGISLERENYDYLKVLPFDMARYLKLKFWNLFVIQSILPFILLTIFSFVVGVQPVAIVLMIVAWTLTCLAWSAWGYHRDKRLQVTNWSNVTELFNRENNSLKMILGIVAMIIYIIIIAISAYFILVSPDLVGYLLAGTFLIALAMMAFLLTNYYLKKVQTEVEN</sequence>
<name>A0A0P0N7A9_STRAP</name>
<keyword evidence="1" id="KW-0472">Membrane</keyword>
<evidence type="ECO:0000313" key="2">
    <source>
        <dbReference type="EMBL" id="MDX5040892.1"/>
    </source>
</evidence>
<evidence type="ECO:0000313" key="3">
    <source>
        <dbReference type="EMBL" id="VTS30323.1"/>
    </source>
</evidence>
<gene>
    <name evidence="3" type="ORF">NCTC11062_00808</name>
    <name evidence="2" type="ORF">SFH28_08550</name>
</gene>
<reference evidence="3 4" key="1">
    <citation type="submission" date="2019-05" db="EMBL/GenBank/DDBJ databases">
        <authorList>
            <consortium name="Pathogen Informatics"/>
        </authorList>
    </citation>
    <scope>NUCLEOTIDE SEQUENCE [LARGE SCALE GENOMIC DNA]</scope>
    <source>
        <strain evidence="3 4">NCTC11062</strain>
    </source>
</reference>
<feature type="transmembrane region" description="Helical" evidence="1">
    <location>
        <begin position="359"/>
        <end position="387"/>
    </location>
</feature>
<dbReference type="EMBL" id="JAWWVP010000009">
    <property type="protein sequence ID" value="MDX5040892.1"/>
    <property type="molecule type" value="Genomic_DNA"/>
</dbReference>
<feature type="transmembrane region" description="Helical" evidence="1">
    <location>
        <begin position="408"/>
        <end position="431"/>
    </location>
</feature>
<dbReference type="eggNOG" id="ENOG502Z8ZE">
    <property type="taxonomic scope" value="Bacteria"/>
</dbReference>
<keyword evidence="1" id="KW-0812">Transmembrane</keyword>
<dbReference type="RefSeq" id="WP_057489631.1">
    <property type="nucleotide sequence ID" value="NZ_CABEID010000001.1"/>
</dbReference>
<proteinExistence type="predicted"/>
<organism evidence="3 4">
    <name type="scientific">Streptococcus anginosus</name>
    <dbReference type="NCBI Taxonomy" id="1328"/>
    <lineage>
        <taxon>Bacteria</taxon>
        <taxon>Bacillati</taxon>
        <taxon>Bacillota</taxon>
        <taxon>Bacilli</taxon>
        <taxon>Lactobacillales</taxon>
        <taxon>Streptococcaceae</taxon>
        <taxon>Streptococcus</taxon>
        <taxon>Streptococcus anginosus group</taxon>
    </lineage>
</organism>
<feature type="transmembrane region" description="Helical" evidence="1">
    <location>
        <begin position="192"/>
        <end position="212"/>
    </location>
</feature>
<feature type="transmembrane region" description="Helical" evidence="1">
    <location>
        <begin position="119"/>
        <end position="141"/>
    </location>
</feature>
<feature type="transmembrane region" description="Helical" evidence="1">
    <location>
        <begin position="485"/>
        <end position="507"/>
    </location>
</feature>
<dbReference type="STRING" id="862971.SANR_0883"/>
<dbReference type="EMBL" id="CABEID010000001">
    <property type="protein sequence ID" value="VTS30323.1"/>
    <property type="molecule type" value="Genomic_DNA"/>
</dbReference>
<feature type="transmembrane region" description="Helical" evidence="1">
    <location>
        <begin position="437"/>
        <end position="456"/>
    </location>
</feature>
<protein>
    <submittedName>
        <fullName evidence="3">ABC transporter membrane protein</fullName>
    </submittedName>
</protein>
<evidence type="ECO:0000313" key="4">
    <source>
        <dbReference type="Proteomes" id="UP000403538"/>
    </source>
</evidence>
<accession>A0A0P0N7A9</accession>
<feature type="transmembrane region" description="Helical" evidence="1">
    <location>
        <begin position="246"/>
        <end position="268"/>
    </location>
</feature>
<feature type="transmembrane region" description="Helical" evidence="1">
    <location>
        <begin position="45"/>
        <end position="66"/>
    </location>
</feature>
<feature type="transmembrane region" description="Helical" evidence="1">
    <location>
        <begin position="513"/>
        <end position="537"/>
    </location>
</feature>
<feature type="transmembrane region" description="Helical" evidence="1">
    <location>
        <begin position="153"/>
        <end position="180"/>
    </location>
</feature>
<reference evidence="2" key="2">
    <citation type="submission" date="2023-11" db="EMBL/GenBank/DDBJ databases">
        <title>Streptococcus anginosus urogential strains.</title>
        <authorList>
            <person name="Appleberry H."/>
            <person name="Garcia-Israel J."/>
            <person name="Wolfe A."/>
            <person name="Putonti C."/>
        </authorList>
    </citation>
    <scope>NUCLEOTIDE SEQUENCE</scope>
    <source>
        <strain evidence="2">UMB1758</strain>
    </source>
</reference>
<dbReference type="AlphaFoldDB" id="A0A0P0N7A9"/>
<feature type="transmembrane region" description="Helical" evidence="1">
    <location>
        <begin position="326"/>
        <end position="347"/>
    </location>
</feature>
<dbReference type="Proteomes" id="UP000403538">
    <property type="component" value="Unassembled WGS sequence"/>
</dbReference>
<keyword evidence="1" id="KW-1133">Transmembrane helix</keyword>
<evidence type="ECO:0000256" key="1">
    <source>
        <dbReference type="SAM" id="Phobius"/>
    </source>
</evidence>
<feature type="transmembrane region" description="Helical" evidence="1">
    <location>
        <begin position="78"/>
        <end position="98"/>
    </location>
</feature>